<dbReference type="STRING" id="1577474.GA0111570_103374"/>
<dbReference type="GO" id="GO:0016491">
    <property type="term" value="F:oxidoreductase activity"/>
    <property type="evidence" value="ECO:0007669"/>
    <property type="project" value="UniProtKB-KW"/>
</dbReference>
<dbReference type="PANTHER" id="PTHR47354">
    <property type="entry name" value="NADH OXIDOREDUCTASE HCR"/>
    <property type="match status" value="1"/>
</dbReference>
<dbReference type="Pfam" id="PF00111">
    <property type="entry name" value="Fer2"/>
    <property type="match status" value="1"/>
</dbReference>
<dbReference type="PROSITE" id="PS51384">
    <property type="entry name" value="FAD_FR"/>
    <property type="match status" value="1"/>
</dbReference>
<dbReference type="SUPFAM" id="SSF54292">
    <property type="entry name" value="2Fe-2S ferredoxin-like"/>
    <property type="match status" value="1"/>
</dbReference>
<dbReference type="GO" id="GO:0051537">
    <property type="term" value="F:2 iron, 2 sulfur cluster binding"/>
    <property type="evidence" value="ECO:0007669"/>
    <property type="project" value="UniProtKB-KW"/>
</dbReference>
<dbReference type="SUPFAM" id="SSF52343">
    <property type="entry name" value="Ferredoxin reductase-like, C-terminal NADP-linked domain"/>
    <property type="match status" value="1"/>
</dbReference>
<keyword evidence="3" id="KW-0001">2Fe-2S</keyword>
<organism evidence="10 11">
    <name type="scientific">Raineyella antarctica</name>
    <dbReference type="NCBI Taxonomy" id="1577474"/>
    <lineage>
        <taxon>Bacteria</taxon>
        <taxon>Bacillati</taxon>
        <taxon>Actinomycetota</taxon>
        <taxon>Actinomycetes</taxon>
        <taxon>Propionibacteriales</taxon>
        <taxon>Propionibacteriaceae</taxon>
        <taxon>Raineyella</taxon>
    </lineage>
</organism>
<keyword evidence="11" id="KW-1185">Reference proteome</keyword>
<gene>
    <name evidence="10" type="ORF">GA0111570_103374</name>
</gene>
<dbReference type="InterPro" id="IPR017938">
    <property type="entry name" value="Riboflavin_synthase-like_b-brl"/>
</dbReference>
<dbReference type="InterPro" id="IPR039261">
    <property type="entry name" value="FNR_nucleotide-bd"/>
</dbReference>
<dbReference type="SUPFAM" id="SSF63380">
    <property type="entry name" value="Riboflavin synthase domain-like"/>
    <property type="match status" value="1"/>
</dbReference>
<dbReference type="CDD" id="cd00207">
    <property type="entry name" value="fer2"/>
    <property type="match status" value="1"/>
</dbReference>
<dbReference type="PRINTS" id="PR00409">
    <property type="entry name" value="PHDIOXRDTASE"/>
</dbReference>
<feature type="domain" description="FAD-binding FR-type" evidence="9">
    <location>
        <begin position="1"/>
        <end position="102"/>
    </location>
</feature>
<dbReference type="Proteomes" id="UP000199086">
    <property type="component" value="Unassembled WGS sequence"/>
</dbReference>
<sequence>MAMIEVRVAEIIDETPTIKSIRFVRADGRPLGVYQAGAHVDVLTPNGVTRQYSLASKPEDPDSYMVAVKREPNSRGGSAALHELKVGDVLQISEPRNLMAIDPDAGHHVLVAAGVGITPMLSIARYLDLHGQDFDLHYFARSREDAAFLGLLEEKCPQKLHAHLGVPRTEHRAILAEELADLPPKSHLYMCGPAPFMDLVQELAEQQLPAEAIHRENFDAAEQPDASENRPFDVEFEGNVYHVPADRSLVRVLQEEAGAEIDTSCEEGICGTCIMAVLEGEPEHRDNVLTAKEKAANDQMTTCVSRARSERLVLDYF</sequence>
<dbReference type="AlphaFoldDB" id="A0A1G6GLB9"/>
<keyword evidence="6" id="KW-0408">Iron</keyword>
<evidence type="ECO:0000256" key="5">
    <source>
        <dbReference type="ARBA" id="ARBA00023002"/>
    </source>
</evidence>
<dbReference type="PANTHER" id="PTHR47354:SF1">
    <property type="entry name" value="CARNITINE MONOOXYGENASE REDUCTASE SUBUNIT"/>
    <property type="match status" value="1"/>
</dbReference>
<dbReference type="InterPro" id="IPR006058">
    <property type="entry name" value="2Fe2S_fd_BS"/>
</dbReference>
<comment type="cofactor">
    <cofactor evidence="1">
        <name>FAD</name>
        <dbReference type="ChEBI" id="CHEBI:57692"/>
    </cofactor>
</comment>
<keyword evidence="10" id="KW-0808">Transferase</keyword>
<reference evidence="10 11" key="1">
    <citation type="submission" date="2016-06" db="EMBL/GenBank/DDBJ databases">
        <authorList>
            <person name="Olsen C.W."/>
            <person name="Carey S."/>
            <person name="Hinshaw L."/>
            <person name="Karasin A.I."/>
        </authorList>
    </citation>
    <scope>NUCLEOTIDE SEQUENCE [LARGE SCALE GENOMIC DNA]</scope>
    <source>
        <strain evidence="10 11">LZ-22</strain>
    </source>
</reference>
<dbReference type="EMBL" id="FMYF01000003">
    <property type="protein sequence ID" value="SDB81966.1"/>
    <property type="molecule type" value="Genomic_DNA"/>
</dbReference>
<dbReference type="GO" id="GO:0046872">
    <property type="term" value="F:metal ion binding"/>
    <property type="evidence" value="ECO:0007669"/>
    <property type="project" value="UniProtKB-KW"/>
</dbReference>
<dbReference type="OrthoDB" id="3807506at2"/>
<dbReference type="InterPro" id="IPR050415">
    <property type="entry name" value="MRET"/>
</dbReference>
<keyword evidence="7" id="KW-0411">Iron-sulfur</keyword>
<dbReference type="Gene3D" id="3.40.50.80">
    <property type="entry name" value="Nucleotide-binding domain of ferredoxin-NADP reductase (FNR) module"/>
    <property type="match status" value="1"/>
</dbReference>
<proteinExistence type="predicted"/>
<evidence type="ECO:0000313" key="11">
    <source>
        <dbReference type="Proteomes" id="UP000199086"/>
    </source>
</evidence>
<dbReference type="Gene3D" id="2.40.30.10">
    <property type="entry name" value="Translation factors"/>
    <property type="match status" value="1"/>
</dbReference>
<dbReference type="InterPro" id="IPR012675">
    <property type="entry name" value="Beta-grasp_dom_sf"/>
</dbReference>
<dbReference type="PROSITE" id="PS00197">
    <property type="entry name" value="2FE2S_FER_1"/>
    <property type="match status" value="1"/>
</dbReference>
<dbReference type="RefSeq" id="WP_092608153.1">
    <property type="nucleotide sequence ID" value="NZ_FMYF01000003.1"/>
</dbReference>
<accession>A0A1G6GLB9</accession>
<dbReference type="InterPro" id="IPR017927">
    <property type="entry name" value="FAD-bd_FR_type"/>
</dbReference>
<keyword evidence="4" id="KW-0479">Metal-binding</keyword>
<evidence type="ECO:0000256" key="1">
    <source>
        <dbReference type="ARBA" id="ARBA00001974"/>
    </source>
</evidence>
<evidence type="ECO:0000256" key="3">
    <source>
        <dbReference type="ARBA" id="ARBA00022714"/>
    </source>
</evidence>
<dbReference type="InterPro" id="IPR036010">
    <property type="entry name" value="2Fe-2S_ferredoxin-like_sf"/>
</dbReference>
<keyword evidence="10" id="KW-0489">Methyltransferase</keyword>
<evidence type="ECO:0000313" key="10">
    <source>
        <dbReference type="EMBL" id="SDB81966.1"/>
    </source>
</evidence>
<keyword evidence="5" id="KW-0560">Oxidoreductase</keyword>
<dbReference type="PROSITE" id="PS51085">
    <property type="entry name" value="2FE2S_FER_2"/>
    <property type="match status" value="1"/>
</dbReference>
<evidence type="ECO:0000256" key="4">
    <source>
        <dbReference type="ARBA" id="ARBA00022723"/>
    </source>
</evidence>
<dbReference type="GO" id="GO:0008168">
    <property type="term" value="F:methyltransferase activity"/>
    <property type="evidence" value="ECO:0007669"/>
    <property type="project" value="UniProtKB-KW"/>
</dbReference>
<evidence type="ECO:0000256" key="6">
    <source>
        <dbReference type="ARBA" id="ARBA00023004"/>
    </source>
</evidence>
<protein>
    <submittedName>
        <fullName evidence="10">Vanillate O-demethylase ferredoxin subunit</fullName>
    </submittedName>
</protein>
<dbReference type="Gene3D" id="3.10.20.30">
    <property type="match status" value="1"/>
</dbReference>
<evidence type="ECO:0000259" key="9">
    <source>
        <dbReference type="PROSITE" id="PS51384"/>
    </source>
</evidence>
<keyword evidence="2" id="KW-0285">Flavoprotein</keyword>
<evidence type="ECO:0000259" key="8">
    <source>
        <dbReference type="PROSITE" id="PS51085"/>
    </source>
</evidence>
<dbReference type="CDD" id="cd06185">
    <property type="entry name" value="PDR_like"/>
    <property type="match status" value="1"/>
</dbReference>
<name>A0A1G6GLB9_9ACTN</name>
<dbReference type="GO" id="GO:0032259">
    <property type="term" value="P:methylation"/>
    <property type="evidence" value="ECO:0007669"/>
    <property type="project" value="UniProtKB-KW"/>
</dbReference>
<evidence type="ECO:0000256" key="2">
    <source>
        <dbReference type="ARBA" id="ARBA00022630"/>
    </source>
</evidence>
<dbReference type="InterPro" id="IPR001041">
    <property type="entry name" value="2Fe-2S_ferredoxin-type"/>
</dbReference>
<evidence type="ECO:0000256" key="7">
    <source>
        <dbReference type="ARBA" id="ARBA00023014"/>
    </source>
</evidence>
<feature type="domain" description="2Fe-2S ferredoxin-type" evidence="8">
    <location>
        <begin position="232"/>
        <end position="317"/>
    </location>
</feature>